<keyword evidence="4 6" id="KW-1133">Transmembrane helix</keyword>
<keyword evidence="8" id="KW-1185">Reference proteome</keyword>
<name>A0ABD3U6T9_9LAMI</name>
<proteinExistence type="inferred from homology"/>
<dbReference type="AlphaFoldDB" id="A0ABD3U6T9"/>
<comment type="subcellular location">
    <subcellularLocation>
        <location evidence="1">Membrane</location>
        <topology evidence="1">Multi-pass membrane protein</topology>
    </subcellularLocation>
</comment>
<evidence type="ECO:0000256" key="2">
    <source>
        <dbReference type="ARBA" id="ARBA00006824"/>
    </source>
</evidence>
<dbReference type="PANTHER" id="PTHR11266:SF17">
    <property type="entry name" value="PROTEIN MPV17"/>
    <property type="match status" value="1"/>
</dbReference>
<accession>A0ABD3U6T9</accession>
<dbReference type="GO" id="GO:0016020">
    <property type="term" value="C:membrane"/>
    <property type="evidence" value="ECO:0007669"/>
    <property type="project" value="UniProtKB-SubCell"/>
</dbReference>
<reference evidence="7 8" key="1">
    <citation type="submission" date="2024-12" db="EMBL/GenBank/DDBJ databases">
        <title>The unique morphological basis and parallel evolutionary history of personate flowers in Penstemon.</title>
        <authorList>
            <person name="Depatie T.H."/>
            <person name="Wessinger C.A."/>
        </authorList>
    </citation>
    <scope>NUCLEOTIDE SEQUENCE [LARGE SCALE GENOMIC DNA]</scope>
    <source>
        <strain evidence="7">WTNN_2</strain>
        <tissue evidence="7">Leaf</tissue>
    </source>
</reference>
<dbReference type="Proteomes" id="UP001634393">
    <property type="component" value="Unassembled WGS sequence"/>
</dbReference>
<evidence type="ECO:0000256" key="3">
    <source>
        <dbReference type="ARBA" id="ARBA00022692"/>
    </source>
</evidence>
<evidence type="ECO:0000256" key="6">
    <source>
        <dbReference type="RuleBase" id="RU363053"/>
    </source>
</evidence>
<protein>
    <submittedName>
        <fullName evidence="7">Uncharacterized protein</fullName>
    </submittedName>
</protein>
<keyword evidence="3 6" id="KW-0812">Transmembrane</keyword>
<evidence type="ECO:0000313" key="8">
    <source>
        <dbReference type="Proteomes" id="UP001634393"/>
    </source>
</evidence>
<gene>
    <name evidence="7" type="ORF">ACJIZ3_001553</name>
</gene>
<evidence type="ECO:0000256" key="4">
    <source>
        <dbReference type="ARBA" id="ARBA00022989"/>
    </source>
</evidence>
<dbReference type="PANTHER" id="PTHR11266">
    <property type="entry name" value="PEROXISOMAL MEMBRANE PROTEIN 2, PXMP2 MPV17"/>
    <property type="match status" value="1"/>
</dbReference>
<comment type="caution">
    <text evidence="6">Lacks conserved residue(s) required for the propagation of feature annotation.</text>
</comment>
<comment type="similarity">
    <text evidence="2 6">Belongs to the peroxisomal membrane protein PXMP2/4 family.</text>
</comment>
<feature type="transmembrane region" description="Helical" evidence="6">
    <location>
        <begin position="100"/>
        <end position="124"/>
    </location>
</feature>
<comment type="caution">
    <text evidence="7">The sequence shown here is derived from an EMBL/GenBank/DDBJ whole genome shotgun (WGS) entry which is preliminary data.</text>
</comment>
<dbReference type="InterPro" id="IPR007248">
    <property type="entry name" value="Mpv17_PMP22"/>
</dbReference>
<dbReference type="EMBL" id="JBJXBP010000002">
    <property type="protein sequence ID" value="KAL3844150.1"/>
    <property type="molecule type" value="Genomic_DNA"/>
</dbReference>
<sequence>MMLRVWKWYQNCLATHPVKTQVISSGFIWGFGDIAAQTVTKATAKRHHLETHKQGLVKVAYLSSQQLLVHQNMECESLIVVLYFKMLDKDKELKINWRRVATTSLFGLAFVGPVGHFWSVFLFVI</sequence>
<organism evidence="7 8">
    <name type="scientific">Penstemon smallii</name>
    <dbReference type="NCBI Taxonomy" id="265156"/>
    <lineage>
        <taxon>Eukaryota</taxon>
        <taxon>Viridiplantae</taxon>
        <taxon>Streptophyta</taxon>
        <taxon>Embryophyta</taxon>
        <taxon>Tracheophyta</taxon>
        <taxon>Spermatophyta</taxon>
        <taxon>Magnoliopsida</taxon>
        <taxon>eudicotyledons</taxon>
        <taxon>Gunneridae</taxon>
        <taxon>Pentapetalae</taxon>
        <taxon>asterids</taxon>
        <taxon>lamiids</taxon>
        <taxon>Lamiales</taxon>
        <taxon>Plantaginaceae</taxon>
        <taxon>Cheloneae</taxon>
        <taxon>Penstemon</taxon>
    </lineage>
</organism>
<evidence type="ECO:0000256" key="5">
    <source>
        <dbReference type="ARBA" id="ARBA00023136"/>
    </source>
</evidence>
<evidence type="ECO:0000313" key="7">
    <source>
        <dbReference type="EMBL" id="KAL3844150.1"/>
    </source>
</evidence>
<keyword evidence="5 6" id="KW-0472">Membrane</keyword>
<evidence type="ECO:0000256" key="1">
    <source>
        <dbReference type="ARBA" id="ARBA00004141"/>
    </source>
</evidence>